<keyword evidence="2" id="KW-1185">Reference proteome</keyword>
<evidence type="ECO:0000313" key="2">
    <source>
        <dbReference type="Proteomes" id="UP001221686"/>
    </source>
</evidence>
<comment type="caution">
    <text evidence="1">The sequence shown here is derived from an EMBL/GenBank/DDBJ whole genome shotgun (WGS) entry which is preliminary data.</text>
</comment>
<sequence>MAITLDLSHAPLVLSSFDGDLSLDDVEAYIGRMAEVHDRREPYVSVIWIGQYARNRSHTERIGRWIKDTEDTARQFCLGATMISQSTGFRFLLATIFLIRPMPCPYLVCGTWSEAIAQARTQARGAGFHLPELASPWPQVA</sequence>
<dbReference type="Proteomes" id="UP001221686">
    <property type="component" value="Unassembled WGS sequence"/>
</dbReference>
<organism evidence="1 2">
    <name type="scientific">Nannocystis bainbridge</name>
    <dbReference type="NCBI Taxonomy" id="2995303"/>
    <lineage>
        <taxon>Bacteria</taxon>
        <taxon>Pseudomonadati</taxon>
        <taxon>Myxococcota</taxon>
        <taxon>Polyangia</taxon>
        <taxon>Nannocystales</taxon>
        <taxon>Nannocystaceae</taxon>
        <taxon>Nannocystis</taxon>
    </lineage>
</organism>
<name>A0ABT5ECN3_9BACT</name>
<dbReference type="EMBL" id="JAQNDL010000005">
    <property type="protein sequence ID" value="MDC0723330.1"/>
    <property type="molecule type" value="Genomic_DNA"/>
</dbReference>
<reference evidence="1 2" key="1">
    <citation type="submission" date="2022-11" db="EMBL/GenBank/DDBJ databases">
        <title>Minimal conservation of predation-associated metabolite biosynthetic gene clusters underscores biosynthetic potential of Myxococcota including descriptions for ten novel species: Archangium lansinium sp. nov., Myxococcus landrumus sp. nov., Nannocystis bai.</title>
        <authorList>
            <person name="Ahearne A."/>
            <person name="Stevens C."/>
            <person name="Dowd S."/>
        </authorList>
    </citation>
    <scope>NUCLEOTIDE SEQUENCE [LARGE SCALE GENOMIC DNA]</scope>
    <source>
        <strain evidence="1 2">BB15-2</strain>
    </source>
</reference>
<gene>
    <name evidence="1" type="ORF">POL25_41000</name>
</gene>
<proteinExistence type="predicted"/>
<accession>A0ABT5ECN3</accession>
<dbReference type="RefSeq" id="WP_272091872.1">
    <property type="nucleotide sequence ID" value="NZ_JAQNDL010000005.1"/>
</dbReference>
<evidence type="ECO:0000313" key="1">
    <source>
        <dbReference type="EMBL" id="MDC0723330.1"/>
    </source>
</evidence>
<protein>
    <submittedName>
        <fullName evidence="1">Uncharacterized protein</fullName>
    </submittedName>
</protein>